<keyword evidence="10 11" id="KW-0407">Ion channel</keyword>
<keyword evidence="8 12" id="KW-0472">Membrane</keyword>
<dbReference type="Proteomes" id="UP000276133">
    <property type="component" value="Unassembled WGS sequence"/>
</dbReference>
<dbReference type="Gene3D" id="1.10.287.770">
    <property type="entry name" value="YojJ-like"/>
    <property type="match status" value="1"/>
</dbReference>
<sequence length="639" mass="74453">MCSDKSNAFSVCWLDSVCIAFERTTIIRLVTRTKCDVKSIVLSTLALIKSAFESAWMRATVPSKMQQIKERIFILKLIVKIFKFSMHFILKFFVTKIDLFLQNIYPFKNKWIEVKVRKLTIVSMFIAFKKFQKNLFYFRVKMHLILKRLVSSSSCSLTAACMQYRKKMISSTQNSNINLKNKLKNWILDSSSHGFPKIFKNEKPILKIIWTLCILLSIGFCCFFVIKSVVNYTKYEVTTLVRRKIKLPLELPALSICHNEMFLTPQGYTFKTELIVSSIYQESSNIDYFSYFARLKSFDYNVSDETKKSFGFNLDSYMVSCFFGIQSCETEEFIWYLEHYFGSCYLFNTGKYRNGSRKEFSKQTNVGSIYGFRMEFLSKKIDELTDLSESRGIHISLFDPKTRVNPWRGINVASKYITNINVRKRMIKKIPHPYSDCLEDHSKFFSSEIYQATKTQAESYSQYLCFECLSLQFMEFFSNSDVSKKCEKDCPLECERIEYDYTVSLTDYPTDLVANGLVELMKKKNSSKNYSLDYVNVFYDSLEYESIEELEKMDIVDLVSSIGGLLGLFIGISVLSFAEIIEILILIVDEIFLSKSRRIVINVQNISGGVIFTRKNFQRGRCQAAVKHFHLINDSHIIF</sequence>
<keyword evidence="9 11" id="KW-0739">Sodium transport</keyword>
<dbReference type="GO" id="GO:0005886">
    <property type="term" value="C:plasma membrane"/>
    <property type="evidence" value="ECO:0007669"/>
    <property type="project" value="TreeGrafter"/>
</dbReference>
<evidence type="ECO:0000256" key="5">
    <source>
        <dbReference type="ARBA" id="ARBA00022989"/>
    </source>
</evidence>
<evidence type="ECO:0000256" key="2">
    <source>
        <dbReference type="ARBA" id="ARBA00022448"/>
    </source>
</evidence>
<comment type="subcellular location">
    <subcellularLocation>
        <location evidence="1">Membrane</location>
        <topology evidence="1">Multi-pass membrane protein</topology>
    </subcellularLocation>
</comment>
<dbReference type="PANTHER" id="PTHR11690">
    <property type="entry name" value="AMILORIDE-SENSITIVE SODIUM CHANNEL-RELATED"/>
    <property type="match status" value="1"/>
</dbReference>
<evidence type="ECO:0000256" key="8">
    <source>
        <dbReference type="ARBA" id="ARBA00023136"/>
    </source>
</evidence>
<keyword evidence="7 11" id="KW-0406">Ion transport</keyword>
<feature type="transmembrane region" description="Helical" evidence="12">
    <location>
        <begin position="205"/>
        <end position="226"/>
    </location>
</feature>
<dbReference type="InterPro" id="IPR001873">
    <property type="entry name" value="ENaC"/>
</dbReference>
<dbReference type="PRINTS" id="PR01078">
    <property type="entry name" value="AMINACHANNEL"/>
</dbReference>
<dbReference type="GO" id="GO:0015280">
    <property type="term" value="F:ligand-gated sodium channel activity"/>
    <property type="evidence" value="ECO:0007669"/>
    <property type="project" value="TreeGrafter"/>
</dbReference>
<evidence type="ECO:0000256" key="3">
    <source>
        <dbReference type="ARBA" id="ARBA00022461"/>
    </source>
</evidence>
<dbReference type="OrthoDB" id="6021021at2759"/>
<keyword evidence="5 12" id="KW-1133">Transmembrane helix</keyword>
<name>A0A3M7RTJ9_BRAPC</name>
<dbReference type="AlphaFoldDB" id="A0A3M7RTJ9"/>
<evidence type="ECO:0000256" key="11">
    <source>
        <dbReference type="RuleBase" id="RU000679"/>
    </source>
</evidence>
<evidence type="ECO:0000256" key="10">
    <source>
        <dbReference type="ARBA" id="ARBA00023303"/>
    </source>
</evidence>
<evidence type="ECO:0000256" key="1">
    <source>
        <dbReference type="ARBA" id="ARBA00004141"/>
    </source>
</evidence>
<dbReference type="EMBL" id="REGN01002701">
    <property type="protein sequence ID" value="RNA26637.1"/>
    <property type="molecule type" value="Genomic_DNA"/>
</dbReference>
<keyword evidence="14" id="KW-1185">Reference proteome</keyword>
<evidence type="ECO:0000313" key="13">
    <source>
        <dbReference type="EMBL" id="RNA26637.1"/>
    </source>
</evidence>
<keyword evidence="6" id="KW-0915">Sodium</keyword>
<evidence type="ECO:0000256" key="7">
    <source>
        <dbReference type="ARBA" id="ARBA00023065"/>
    </source>
</evidence>
<evidence type="ECO:0000256" key="9">
    <source>
        <dbReference type="ARBA" id="ARBA00023201"/>
    </source>
</evidence>
<evidence type="ECO:0000256" key="6">
    <source>
        <dbReference type="ARBA" id="ARBA00023053"/>
    </source>
</evidence>
<feature type="transmembrane region" description="Helical" evidence="12">
    <location>
        <begin position="562"/>
        <end position="588"/>
    </location>
</feature>
<protein>
    <submittedName>
        <fullName evidence="13">Acid-sensing ion channel 5 isoform X1</fullName>
    </submittedName>
</protein>
<comment type="caution">
    <text evidence="13">The sequence shown here is derived from an EMBL/GenBank/DDBJ whole genome shotgun (WGS) entry which is preliminary data.</text>
</comment>
<keyword evidence="3 11" id="KW-0894">Sodium channel</keyword>
<accession>A0A3M7RTJ9</accession>
<organism evidence="13 14">
    <name type="scientific">Brachionus plicatilis</name>
    <name type="common">Marine rotifer</name>
    <name type="synonym">Brachionus muelleri</name>
    <dbReference type="NCBI Taxonomy" id="10195"/>
    <lineage>
        <taxon>Eukaryota</taxon>
        <taxon>Metazoa</taxon>
        <taxon>Spiralia</taxon>
        <taxon>Gnathifera</taxon>
        <taxon>Rotifera</taxon>
        <taxon>Eurotatoria</taxon>
        <taxon>Monogononta</taxon>
        <taxon>Pseudotrocha</taxon>
        <taxon>Ploima</taxon>
        <taxon>Brachionidae</taxon>
        <taxon>Brachionus</taxon>
    </lineage>
</organism>
<evidence type="ECO:0000256" key="12">
    <source>
        <dbReference type="SAM" id="Phobius"/>
    </source>
</evidence>
<reference evidence="13 14" key="1">
    <citation type="journal article" date="2018" name="Sci. Rep.">
        <title>Genomic signatures of local adaptation to the degree of environmental predictability in rotifers.</title>
        <authorList>
            <person name="Franch-Gras L."/>
            <person name="Hahn C."/>
            <person name="Garcia-Roger E.M."/>
            <person name="Carmona M.J."/>
            <person name="Serra M."/>
            <person name="Gomez A."/>
        </authorList>
    </citation>
    <scope>NUCLEOTIDE SEQUENCE [LARGE SCALE GENOMIC DNA]</scope>
    <source>
        <strain evidence="13">HYR1</strain>
    </source>
</reference>
<comment type="similarity">
    <text evidence="11">Belongs to the amiloride-sensitive sodium channel (TC 1.A.6) family.</text>
</comment>
<dbReference type="Gene3D" id="2.60.470.10">
    <property type="entry name" value="Acid-sensing ion channels like domains"/>
    <property type="match status" value="1"/>
</dbReference>
<dbReference type="Pfam" id="PF00858">
    <property type="entry name" value="ASC"/>
    <property type="match status" value="1"/>
</dbReference>
<keyword evidence="4 11" id="KW-0812">Transmembrane</keyword>
<keyword evidence="2 11" id="KW-0813">Transport</keyword>
<evidence type="ECO:0000256" key="4">
    <source>
        <dbReference type="ARBA" id="ARBA00022692"/>
    </source>
</evidence>
<evidence type="ECO:0000313" key="14">
    <source>
        <dbReference type="Proteomes" id="UP000276133"/>
    </source>
</evidence>
<gene>
    <name evidence="13" type="ORF">BpHYR1_009934</name>
</gene>
<proteinExistence type="inferred from homology"/>